<dbReference type="PANTHER" id="PTHR39188">
    <property type="entry name" value="MEMBRANE-ASSOCIATED ZINC METALLOPROTEASE M50B"/>
    <property type="match status" value="1"/>
</dbReference>
<feature type="domain" description="Peptidase M50" evidence="15">
    <location>
        <begin position="149"/>
        <end position="207"/>
    </location>
</feature>
<evidence type="ECO:0000313" key="17">
    <source>
        <dbReference type="Proteomes" id="UP001500064"/>
    </source>
</evidence>
<name>A0ABP4RJG4_9ACTN</name>
<dbReference type="Proteomes" id="UP001500064">
    <property type="component" value="Unassembled WGS sequence"/>
</dbReference>
<dbReference type="PANTHER" id="PTHR39188:SF3">
    <property type="entry name" value="STAGE IV SPORULATION PROTEIN FB"/>
    <property type="match status" value="1"/>
</dbReference>
<evidence type="ECO:0000256" key="6">
    <source>
        <dbReference type="ARBA" id="ARBA00022723"/>
    </source>
</evidence>
<dbReference type="Gene3D" id="3.10.580.10">
    <property type="entry name" value="CBS-domain"/>
    <property type="match status" value="1"/>
</dbReference>
<dbReference type="EMBL" id="BAAAMU010000050">
    <property type="protein sequence ID" value="GAA1654616.1"/>
    <property type="molecule type" value="Genomic_DNA"/>
</dbReference>
<sequence>MKASVRLGRLFGIPIGANWSALLVLALIALIIADSVLPAAAPGHARALYWATGVAAALAFLACLMAHELAHSVLARRHGVRVKSITLWMLGGFSELEDQPPDPRADLVIAAAGPVVSAAAGLLLGGGYLLRGGPGGALLGEALGASPLLTRSLLWLATMNGVLAVFNLLPGAPLDGGRVLRALLWRHHHDRSRAELAAVRAGRTLGLAFVGLGLLEMTFFSLSNGIWTVLIGWFLTSSASAEGTAHLVRGALSGATVADVMHQAPACAQAWHTLQMCAEQTVADSDQDVFPVVELAGDPVGVITADQIIAVPSKRRGGLRVRAVMTPLPPHHVLASDAPAVNLTGLRPIGKLVAVVAEDGHVTGMITTDDLQHLLRRTMLLHSPSSAS</sequence>
<accession>A0ABP4RJG4</accession>
<evidence type="ECO:0000256" key="11">
    <source>
        <dbReference type="ARBA" id="ARBA00023049"/>
    </source>
</evidence>
<dbReference type="CDD" id="cd06164">
    <property type="entry name" value="S2P-M50_SpoIVFB_CBS"/>
    <property type="match status" value="1"/>
</dbReference>
<evidence type="ECO:0000313" key="16">
    <source>
        <dbReference type="EMBL" id="GAA1654616.1"/>
    </source>
</evidence>
<feature type="transmembrane region" description="Helical" evidence="14">
    <location>
        <begin position="207"/>
        <end position="235"/>
    </location>
</feature>
<keyword evidence="13 14" id="KW-0472">Membrane</keyword>
<keyword evidence="5 14" id="KW-0812">Transmembrane</keyword>
<keyword evidence="9 14" id="KW-0862">Zinc</keyword>
<dbReference type="RefSeq" id="WP_346109872.1">
    <property type="nucleotide sequence ID" value="NZ_BAAAMU010000050.1"/>
</dbReference>
<feature type="transmembrane region" description="Helical" evidence="14">
    <location>
        <begin position="107"/>
        <end position="129"/>
    </location>
</feature>
<evidence type="ECO:0000256" key="14">
    <source>
        <dbReference type="PIRNR" id="PIRNR006404"/>
    </source>
</evidence>
<evidence type="ECO:0000259" key="15">
    <source>
        <dbReference type="Pfam" id="PF02163"/>
    </source>
</evidence>
<gene>
    <name evidence="16" type="ORF">GCM10009733_060050</name>
</gene>
<keyword evidence="11 14" id="KW-0482">Metalloprotease</keyword>
<dbReference type="SUPFAM" id="SSF54631">
    <property type="entry name" value="CBS-domain pair"/>
    <property type="match status" value="1"/>
</dbReference>
<evidence type="ECO:0000256" key="4">
    <source>
        <dbReference type="ARBA" id="ARBA00022670"/>
    </source>
</evidence>
<dbReference type="InterPro" id="IPR046342">
    <property type="entry name" value="CBS_dom_sf"/>
</dbReference>
<dbReference type="GO" id="GO:0006508">
    <property type="term" value="P:proteolysis"/>
    <property type="evidence" value="ECO:0007669"/>
    <property type="project" value="UniProtKB-KW"/>
</dbReference>
<feature type="transmembrane region" description="Helical" evidence="14">
    <location>
        <begin position="149"/>
        <end position="169"/>
    </location>
</feature>
<evidence type="ECO:0000256" key="10">
    <source>
        <dbReference type="ARBA" id="ARBA00022989"/>
    </source>
</evidence>
<evidence type="ECO:0000256" key="2">
    <source>
        <dbReference type="ARBA" id="ARBA00007931"/>
    </source>
</evidence>
<dbReference type="PIRSF" id="PIRSF006404">
    <property type="entry name" value="UCP006404_Pept_M50_CBS"/>
    <property type="match status" value="1"/>
</dbReference>
<organism evidence="16 17">
    <name type="scientific">Nonomuraea maheshkhaliensis</name>
    <dbReference type="NCBI Taxonomy" id="419590"/>
    <lineage>
        <taxon>Bacteria</taxon>
        <taxon>Bacillati</taxon>
        <taxon>Actinomycetota</taxon>
        <taxon>Actinomycetes</taxon>
        <taxon>Streptosporangiales</taxon>
        <taxon>Streptosporangiaceae</taxon>
        <taxon>Nonomuraea</taxon>
    </lineage>
</organism>
<reference evidence="17" key="1">
    <citation type="journal article" date="2019" name="Int. J. Syst. Evol. Microbiol.">
        <title>The Global Catalogue of Microorganisms (GCM) 10K type strain sequencing project: providing services to taxonomists for standard genome sequencing and annotation.</title>
        <authorList>
            <consortium name="The Broad Institute Genomics Platform"/>
            <consortium name="The Broad Institute Genome Sequencing Center for Infectious Disease"/>
            <person name="Wu L."/>
            <person name="Ma J."/>
        </authorList>
    </citation>
    <scope>NUCLEOTIDE SEQUENCE [LARGE SCALE GENOMIC DNA]</scope>
    <source>
        <strain evidence="17">JCM 13929</strain>
    </source>
</reference>
<proteinExistence type="inferred from homology"/>
<evidence type="ECO:0000256" key="13">
    <source>
        <dbReference type="ARBA" id="ARBA00023136"/>
    </source>
</evidence>
<keyword evidence="7" id="KW-0677">Repeat</keyword>
<comment type="similarity">
    <text evidence="2 14">Belongs to the peptidase M50B family.</text>
</comment>
<feature type="domain" description="Peptidase M50" evidence="15">
    <location>
        <begin position="56"/>
        <end position="124"/>
    </location>
</feature>
<dbReference type="InterPro" id="IPR008915">
    <property type="entry name" value="Peptidase_M50"/>
</dbReference>
<comment type="caution">
    <text evidence="16">The sequence shown here is derived from an EMBL/GenBank/DDBJ whole genome shotgun (WGS) entry which is preliminary data.</text>
</comment>
<evidence type="ECO:0000256" key="3">
    <source>
        <dbReference type="ARBA" id="ARBA00022475"/>
    </source>
</evidence>
<feature type="transmembrane region" description="Helical" evidence="14">
    <location>
        <begin position="21"/>
        <end position="41"/>
    </location>
</feature>
<dbReference type="InterPro" id="IPR016483">
    <property type="entry name" value="UCP006404_Pept_M50_CBS"/>
</dbReference>
<keyword evidence="4 14" id="KW-0645">Protease</keyword>
<dbReference type="GO" id="GO:0008233">
    <property type="term" value="F:peptidase activity"/>
    <property type="evidence" value="ECO:0007669"/>
    <property type="project" value="UniProtKB-KW"/>
</dbReference>
<evidence type="ECO:0000256" key="12">
    <source>
        <dbReference type="ARBA" id="ARBA00023122"/>
    </source>
</evidence>
<comment type="subcellular location">
    <subcellularLocation>
        <location evidence="1 14">Cell membrane</location>
        <topology evidence="1 14">Multi-pass membrane protein</topology>
    </subcellularLocation>
</comment>
<keyword evidence="8 14" id="KW-0378">Hydrolase</keyword>
<keyword evidence="12" id="KW-0129">CBS domain</keyword>
<comment type="cofactor">
    <cofactor evidence="14">
        <name>Zn(2+)</name>
        <dbReference type="ChEBI" id="CHEBI:29105"/>
    </cofactor>
    <text evidence="14">Binds 1 zinc ion per subunit.</text>
</comment>
<evidence type="ECO:0000256" key="1">
    <source>
        <dbReference type="ARBA" id="ARBA00004651"/>
    </source>
</evidence>
<keyword evidence="10 14" id="KW-1133">Transmembrane helix</keyword>
<feature type="transmembrane region" description="Helical" evidence="14">
    <location>
        <begin position="47"/>
        <end position="67"/>
    </location>
</feature>
<dbReference type="Pfam" id="PF02163">
    <property type="entry name" value="Peptidase_M50"/>
    <property type="match status" value="2"/>
</dbReference>
<keyword evidence="17" id="KW-1185">Reference proteome</keyword>
<evidence type="ECO:0000256" key="9">
    <source>
        <dbReference type="ARBA" id="ARBA00022833"/>
    </source>
</evidence>
<evidence type="ECO:0000256" key="8">
    <source>
        <dbReference type="ARBA" id="ARBA00022801"/>
    </source>
</evidence>
<evidence type="ECO:0000256" key="7">
    <source>
        <dbReference type="ARBA" id="ARBA00022737"/>
    </source>
</evidence>
<protein>
    <recommendedName>
        <fullName evidence="14">Zinc metalloprotease</fullName>
    </recommendedName>
</protein>
<evidence type="ECO:0000256" key="5">
    <source>
        <dbReference type="ARBA" id="ARBA00022692"/>
    </source>
</evidence>
<keyword evidence="3 14" id="KW-1003">Cell membrane</keyword>
<keyword evidence="6 14" id="KW-0479">Metal-binding</keyword>